<evidence type="ECO:0000256" key="2">
    <source>
        <dbReference type="ARBA" id="ARBA00023002"/>
    </source>
</evidence>
<keyword evidence="2" id="KW-0560">Oxidoreductase</keyword>
<comment type="similarity">
    <text evidence="3">Belongs to the ustYa family.</text>
</comment>
<reference evidence="4 5" key="1">
    <citation type="journal article" date="2012" name="New Phytol.">
        <title>Insight into trade-off between wood decay and parasitism from the genome of a fungal forest pathogen.</title>
        <authorList>
            <person name="Olson A."/>
            <person name="Aerts A."/>
            <person name="Asiegbu F."/>
            <person name="Belbahri L."/>
            <person name="Bouzid O."/>
            <person name="Broberg A."/>
            <person name="Canback B."/>
            <person name="Coutinho P.M."/>
            <person name="Cullen D."/>
            <person name="Dalman K."/>
            <person name="Deflorio G."/>
            <person name="van Diepen L.T."/>
            <person name="Dunand C."/>
            <person name="Duplessis S."/>
            <person name="Durling M."/>
            <person name="Gonthier P."/>
            <person name="Grimwood J."/>
            <person name="Fossdal C.G."/>
            <person name="Hansson D."/>
            <person name="Henrissat B."/>
            <person name="Hietala A."/>
            <person name="Himmelstrand K."/>
            <person name="Hoffmeister D."/>
            <person name="Hogberg N."/>
            <person name="James T.Y."/>
            <person name="Karlsson M."/>
            <person name="Kohler A."/>
            <person name="Kues U."/>
            <person name="Lee Y.H."/>
            <person name="Lin Y.C."/>
            <person name="Lind M."/>
            <person name="Lindquist E."/>
            <person name="Lombard V."/>
            <person name="Lucas S."/>
            <person name="Lunden K."/>
            <person name="Morin E."/>
            <person name="Murat C."/>
            <person name="Park J."/>
            <person name="Raffaello T."/>
            <person name="Rouze P."/>
            <person name="Salamov A."/>
            <person name="Schmutz J."/>
            <person name="Solheim H."/>
            <person name="Stahlberg J."/>
            <person name="Velez H."/>
            <person name="de Vries R.P."/>
            <person name="Wiebenga A."/>
            <person name="Woodward S."/>
            <person name="Yakovlev I."/>
            <person name="Garbelotto M."/>
            <person name="Martin F."/>
            <person name="Grigoriev I.V."/>
            <person name="Stenlid J."/>
        </authorList>
    </citation>
    <scope>NUCLEOTIDE SEQUENCE [LARGE SCALE GENOMIC DNA]</scope>
    <source>
        <strain evidence="4 5">TC 32-1</strain>
    </source>
</reference>
<evidence type="ECO:0000256" key="1">
    <source>
        <dbReference type="ARBA" id="ARBA00004685"/>
    </source>
</evidence>
<dbReference type="RefSeq" id="XP_009553167.1">
    <property type="nucleotide sequence ID" value="XM_009554872.1"/>
</dbReference>
<name>W4JM92_HETIT</name>
<dbReference type="InParanoid" id="W4JM92"/>
<evidence type="ECO:0000313" key="4">
    <source>
        <dbReference type="EMBL" id="ETW74672.1"/>
    </source>
</evidence>
<dbReference type="KEGG" id="hir:HETIRDRAFT_332577"/>
<evidence type="ECO:0000313" key="5">
    <source>
        <dbReference type="Proteomes" id="UP000030671"/>
    </source>
</evidence>
<dbReference type="GO" id="GO:0016491">
    <property type="term" value="F:oxidoreductase activity"/>
    <property type="evidence" value="ECO:0007669"/>
    <property type="project" value="UniProtKB-KW"/>
</dbReference>
<dbReference type="PANTHER" id="PTHR33365">
    <property type="entry name" value="YALI0B05434P"/>
    <property type="match status" value="1"/>
</dbReference>
<keyword evidence="5" id="KW-1185">Reference proteome</keyword>
<dbReference type="AlphaFoldDB" id="W4JM92"/>
<dbReference type="OrthoDB" id="3687641at2759"/>
<dbReference type="PANTHER" id="PTHR33365:SF11">
    <property type="entry name" value="TAT PATHWAY SIGNAL SEQUENCE"/>
    <property type="match status" value="1"/>
</dbReference>
<evidence type="ECO:0000256" key="3">
    <source>
        <dbReference type="ARBA" id="ARBA00035112"/>
    </source>
</evidence>
<dbReference type="GO" id="GO:0043386">
    <property type="term" value="P:mycotoxin biosynthetic process"/>
    <property type="evidence" value="ECO:0007669"/>
    <property type="project" value="InterPro"/>
</dbReference>
<sequence>MSFVWSDRRTPEPTTLTASLVHLLFLPIITLALAGKVVELPVSLPTSALKFEASTRYGLESDEEWHTIMPRGKGFVRLGPNTLPFEVSLYHQIHCLEHLRRTFVDSSCLDDDESAAWHTHHCLNYLHQAIICNADTTLEPSYVLELQNGRKVPAASGIDVVHRCRDWEKLRNVLEDNYDRYSHVPVSA</sequence>
<dbReference type="InterPro" id="IPR021765">
    <property type="entry name" value="UstYa-like"/>
</dbReference>
<evidence type="ECO:0008006" key="6">
    <source>
        <dbReference type="Google" id="ProtNLM"/>
    </source>
</evidence>
<dbReference type="HOGENOM" id="CLU_042941_8_3_1"/>
<gene>
    <name evidence="4" type="ORF">HETIRDRAFT_332577</name>
</gene>
<dbReference type="eggNOG" id="ENOG502RXIB">
    <property type="taxonomic scope" value="Eukaryota"/>
</dbReference>
<dbReference type="Pfam" id="PF11807">
    <property type="entry name" value="UstYa"/>
    <property type="match status" value="1"/>
</dbReference>
<dbReference type="EMBL" id="KI925467">
    <property type="protein sequence ID" value="ETW74672.1"/>
    <property type="molecule type" value="Genomic_DNA"/>
</dbReference>
<organism evidence="4 5">
    <name type="scientific">Heterobasidion irregulare (strain TC 32-1)</name>
    <dbReference type="NCBI Taxonomy" id="747525"/>
    <lineage>
        <taxon>Eukaryota</taxon>
        <taxon>Fungi</taxon>
        <taxon>Dikarya</taxon>
        <taxon>Basidiomycota</taxon>
        <taxon>Agaricomycotina</taxon>
        <taxon>Agaricomycetes</taxon>
        <taxon>Russulales</taxon>
        <taxon>Bondarzewiaceae</taxon>
        <taxon>Heterobasidion</taxon>
        <taxon>Heterobasidion annosum species complex</taxon>
    </lineage>
</organism>
<proteinExistence type="inferred from homology"/>
<accession>W4JM92</accession>
<protein>
    <recommendedName>
        <fullName evidence="6">Oxidase ustYa</fullName>
    </recommendedName>
</protein>
<dbReference type="GeneID" id="20671746"/>
<comment type="pathway">
    <text evidence="1">Mycotoxin biosynthesis.</text>
</comment>
<dbReference type="Proteomes" id="UP000030671">
    <property type="component" value="Unassembled WGS sequence"/>
</dbReference>